<feature type="domain" description="Aminoacyl-tRNA synthetase class Ia" evidence="6">
    <location>
        <begin position="2"/>
        <end position="60"/>
    </location>
</feature>
<protein>
    <submittedName>
        <fullName evidence="7">Aminoacyl-tRNA synthetase</fullName>
    </submittedName>
</protein>
<dbReference type="InterPro" id="IPR002300">
    <property type="entry name" value="aa-tRNA-synth_Ia"/>
</dbReference>
<keyword evidence="2" id="KW-0547">Nucleotide-binding</keyword>
<keyword evidence="1" id="KW-0436">Ligase</keyword>
<gene>
    <name evidence="7" type="ORF">RhiirA5_446018</name>
</gene>
<keyword evidence="5 7" id="KW-0030">Aminoacyl-tRNA synthetase</keyword>
<proteinExistence type="predicted"/>
<dbReference type="GO" id="GO:0006428">
    <property type="term" value="P:isoleucyl-tRNA aminoacylation"/>
    <property type="evidence" value="ECO:0007669"/>
    <property type="project" value="TreeGrafter"/>
</dbReference>
<dbReference type="Pfam" id="PF00133">
    <property type="entry name" value="tRNA-synt_1"/>
    <property type="match status" value="1"/>
</dbReference>
<reference evidence="7 8" key="1">
    <citation type="submission" date="2016-04" db="EMBL/GenBank/DDBJ databases">
        <title>Genome analyses suggest a sexual origin of heterokaryosis in a supposedly ancient asexual fungus.</title>
        <authorList>
            <person name="Ropars J."/>
            <person name="Sedzielewska K."/>
            <person name="Noel J."/>
            <person name="Charron P."/>
            <person name="Farinelli L."/>
            <person name="Marton T."/>
            <person name="Kruger M."/>
            <person name="Pelin A."/>
            <person name="Brachmann A."/>
            <person name="Corradi N."/>
        </authorList>
    </citation>
    <scope>NUCLEOTIDE SEQUENCE [LARGE SCALE GENOMIC DNA]</scope>
    <source>
        <strain evidence="7 8">A5</strain>
    </source>
</reference>
<dbReference type="GO" id="GO:0005524">
    <property type="term" value="F:ATP binding"/>
    <property type="evidence" value="ECO:0007669"/>
    <property type="project" value="UniProtKB-KW"/>
</dbReference>
<keyword evidence="3" id="KW-0067">ATP-binding</keyword>
<dbReference type="InterPro" id="IPR014729">
    <property type="entry name" value="Rossmann-like_a/b/a_fold"/>
</dbReference>
<comment type="caution">
    <text evidence="7">The sequence shown here is derived from an EMBL/GenBank/DDBJ whole genome shotgun (WGS) entry which is preliminary data.</text>
</comment>
<dbReference type="GO" id="GO:0004822">
    <property type="term" value="F:isoleucine-tRNA ligase activity"/>
    <property type="evidence" value="ECO:0007669"/>
    <property type="project" value="TreeGrafter"/>
</dbReference>
<dbReference type="PANTHER" id="PTHR42765">
    <property type="entry name" value="SOLEUCYL-TRNA SYNTHETASE"/>
    <property type="match status" value="1"/>
</dbReference>
<dbReference type="PANTHER" id="PTHR42765:SF1">
    <property type="entry name" value="ISOLEUCINE--TRNA LIGASE, MITOCHONDRIAL"/>
    <property type="match status" value="1"/>
</dbReference>
<evidence type="ECO:0000256" key="3">
    <source>
        <dbReference type="ARBA" id="ARBA00022840"/>
    </source>
</evidence>
<accession>A0A2N0NC02</accession>
<sequence>MGDWKNPYRTLDKEYEVRQLQVFHNMMKKGYIYRQDKPVYWSPSSRTALAEAELEYRDDHQSNSVYVKLPVINSSKH</sequence>
<keyword evidence="4" id="KW-0648">Protein biosynthesis</keyword>
<dbReference type="SUPFAM" id="SSF52374">
    <property type="entry name" value="Nucleotidylyl transferase"/>
    <property type="match status" value="1"/>
</dbReference>
<dbReference type="Proteomes" id="UP000232722">
    <property type="component" value="Unassembled WGS sequence"/>
</dbReference>
<dbReference type="InterPro" id="IPR050081">
    <property type="entry name" value="Ile-tRNA_ligase"/>
</dbReference>
<evidence type="ECO:0000256" key="4">
    <source>
        <dbReference type="ARBA" id="ARBA00022917"/>
    </source>
</evidence>
<evidence type="ECO:0000313" key="8">
    <source>
        <dbReference type="Proteomes" id="UP000232722"/>
    </source>
</evidence>
<dbReference type="VEuPathDB" id="FungiDB:RhiirA1_447031"/>
<reference evidence="7 8" key="2">
    <citation type="submission" date="2017-09" db="EMBL/GenBank/DDBJ databases">
        <title>Extensive intraspecific genome diversity in a model arbuscular mycorrhizal fungus.</title>
        <authorList>
            <person name="Chen E.C."/>
            <person name="Morin E."/>
            <person name="Beaudet D."/>
            <person name="Noel J."/>
            <person name="Ndikumana S."/>
            <person name="Charron P."/>
            <person name="St-Onge C."/>
            <person name="Giorgi J."/>
            <person name="Grigoriev I.V."/>
            <person name="Roux C."/>
            <person name="Martin F.M."/>
            <person name="Corradi N."/>
        </authorList>
    </citation>
    <scope>NUCLEOTIDE SEQUENCE [LARGE SCALE GENOMIC DNA]</scope>
    <source>
        <strain evidence="7 8">A5</strain>
    </source>
</reference>
<name>A0A2N0NC02_9GLOM</name>
<organism evidence="7 8">
    <name type="scientific">Rhizophagus irregularis</name>
    <dbReference type="NCBI Taxonomy" id="588596"/>
    <lineage>
        <taxon>Eukaryota</taxon>
        <taxon>Fungi</taxon>
        <taxon>Fungi incertae sedis</taxon>
        <taxon>Mucoromycota</taxon>
        <taxon>Glomeromycotina</taxon>
        <taxon>Glomeromycetes</taxon>
        <taxon>Glomerales</taxon>
        <taxon>Glomeraceae</taxon>
        <taxon>Rhizophagus</taxon>
    </lineage>
</organism>
<evidence type="ECO:0000256" key="1">
    <source>
        <dbReference type="ARBA" id="ARBA00022598"/>
    </source>
</evidence>
<dbReference type="GO" id="GO:0032543">
    <property type="term" value="P:mitochondrial translation"/>
    <property type="evidence" value="ECO:0007669"/>
    <property type="project" value="TreeGrafter"/>
</dbReference>
<evidence type="ECO:0000256" key="2">
    <source>
        <dbReference type="ARBA" id="ARBA00022741"/>
    </source>
</evidence>
<dbReference type="GO" id="GO:0005739">
    <property type="term" value="C:mitochondrion"/>
    <property type="evidence" value="ECO:0007669"/>
    <property type="project" value="TreeGrafter"/>
</dbReference>
<evidence type="ECO:0000313" key="7">
    <source>
        <dbReference type="EMBL" id="PKB92105.1"/>
    </source>
</evidence>
<evidence type="ECO:0000259" key="6">
    <source>
        <dbReference type="Pfam" id="PF00133"/>
    </source>
</evidence>
<dbReference type="EMBL" id="LLXJ01012317">
    <property type="protein sequence ID" value="PKB92105.1"/>
    <property type="molecule type" value="Genomic_DNA"/>
</dbReference>
<dbReference type="AlphaFoldDB" id="A0A2N0NC02"/>
<evidence type="ECO:0000256" key="5">
    <source>
        <dbReference type="ARBA" id="ARBA00023146"/>
    </source>
</evidence>
<dbReference type="Gene3D" id="3.40.50.620">
    <property type="entry name" value="HUPs"/>
    <property type="match status" value="1"/>
</dbReference>